<protein>
    <recommendedName>
        <fullName evidence="4">SUKH-3 domain containing protein</fullName>
    </recommendedName>
</protein>
<dbReference type="InterPro" id="IPR025850">
    <property type="entry name" value="SUKH-3"/>
</dbReference>
<dbReference type="Pfam" id="PF14433">
    <property type="entry name" value="SUKH-3"/>
    <property type="match status" value="1"/>
</dbReference>
<gene>
    <name evidence="2" type="ORF">GCM10010357_57270</name>
</gene>
<sequence>MVEERERIGKAGSVRDSETDPRTLITEFQVYTQLLVAGWMPGRSVGGEAVALAGDIAASLTSCGYEVEPSPAAVDFIKEFAFLRVRFTDDPPGRDSVWFDVRDYDEVDAEAIAELSEWLGQPLFPVACGSEGQIALIDPRGRFFLTHWSGDYYLGKSYYEVFACLLTNRHLDLGRLPAMTGLPVPRQSESGHRRVTGPGRGGTGRACRCQATPSLSHGQSQEGSTAIARSGRPRGMNDNSGKTALVCDEPIHTR</sequence>
<evidence type="ECO:0000256" key="1">
    <source>
        <dbReference type="SAM" id="MobiDB-lite"/>
    </source>
</evidence>
<evidence type="ECO:0008006" key="4">
    <source>
        <dbReference type="Google" id="ProtNLM"/>
    </source>
</evidence>
<name>A0ABP3IUU2_9ACTN</name>
<accession>A0ABP3IUU2</accession>
<keyword evidence="3" id="KW-1185">Reference proteome</keyword>
<evidence type="ECO:0000313" key="3">
    <source>
        <dbReference type="Proteomes" id="UP001500879"/>
    </source>
</evidence>
<reference evidence="3" key="1">
    <citation type="journal article" date="2019" name="Int. J. Syst. Evol. Microbiol.">
        <title>The Global Catalogue of Microorganisms (GCM) 10K type strain sequencing project: providing services to taxonomists for standard genome sequencing and annotation.</title>
        <authorList>
            <consortium name="The Broad Institute Genomics Platform"/>
            <consortium name="The Broad Institute Genome Sequencing Center for Infectious Disease"/>
            <person name="Wu L."/>
            <person name="Ma J."/>
        </authorList>
    </citation>
    <scope>NUCLEOTIDE SEQUENCE [LARGE SCALE GENOMIC DNA]</scope>
    <source>
        <strain evidence="3">JCM 4788</strain>
    </source>
</reference>
<evidence type="ECO:0000313" key="2">
    <source>
        <dbReference type="EMBL" id="GAA0428181.1"/>
    </source>
</evidence>
<organism evidence="2 3">
    <name type="scientific">Streptomyces luteireticuli</name>
    <dbReference type="NCBI Taxonomy" id="173858"/>
    <lineage>
        <taxon>Bacteria</taxon>
        <taxon>Bacillati</taxon>
        <taxon>Actinomycetota</taxon>
        <taxon>Actinomycetes</taxon>
        <taxon>Kitasatosporales</taxon>
        <taxon>Streptomycetaceae</taxon>
        <taxon>Streptomyces</taxon>
    </lineage>
</organism>
<comment type="caution">
    <text evidence="2">The sequence shown here is derived from an EMBL/GenBank/DDBJ whole genome shotgun (WGS) entry which is preliminary data.</text>
</comment>
<feature type="region of interest" description="Disordered" evidence="1">
    <location>
        <begin position="182"/>
        <end position="254"/>
    </location>
</feature>
<feature type="compositionally biased region" description="Polar residues" evidence="1">
    <location>
        <begin position="211"/>
        <end position="224"/>
    </location>
</feature>
<dbReference type="Proteomes" id="UP001500879">
    <property type="component" value="Unassembled WGS sequence"/>
</dbReference>
<proteinExistence type="predicted"/>
<dbReference type="EMBL" id="BAAABX010000061">
    <property type="protein sequence ID" value="GAA0428181.1"/>
    <property type="molecule type" value="Genomic_DNA"/>
</dbReference>